<dbReference type="Proteomes" id="UP001057402">
    <property type="component" value="Chromosome 10"/>
</dbReference>
<accession>A0ACB9M8Z8</accession>
<proteinExistence type="predicted"/>
<organism evidence="1 2">
    <name type="scientific">Melastoma candidum</name>
    <dbReference type="NCBI Taxonomy" id="119954"/>
    <lineage>
        <taxon>Eukaryota</taxon>
        <taxon>Viridiplantae</taxon>
        <taxon>Streptophyta</taxon>
        <taxon>Embryophyta</taxon>
        <taxon>Tracheophyta</taxon>
        <taxon>Spermatophyta</taxon>
        <taxon>Magnoliopsida</taxon>
        <taxon>eudicotyledons</taxon>
        <taxon>Gunneridae</taxon>
        <taxon>Pentapetalae</taxon>
        <taxon>rosids</taxon>
        <taxon>malvids</taxon>
        <taxon>Myrtales</taxon>
        <taxon>Melastomataceae</taxon>
        <taxon>Melastomatoideae</taxon>
        <taxon>Melastomateae</taxon>
        <taxon>Melastoma</taxon>
    </lineage>
</organism>
<evidence type="ECO:0000313" key="2">
    <source>
        <dbReference type="Proteomes" id="UP001057402"/>
    </source>
</evidence>
<gene>
    <name evidence="1" type="ORF">MLD38_034249</name>
</gene>
<name>A0ACB9M8Z8_9MYRT</name>
<evidence type="ECO:0000313" key="1">
    <source>
        <dbReference type="EMBL" id="KAI4320804.1"/>
    </source>
</evidence>
<keyword evidence="2" id="KW-1185">Reference proteome</keyword>
<dbReference type="EMBL" id="CM042889">
    <property type="protein sequence ID" value="KAI4320804.1"/>
    <property type="molecule type" value="Genomic_DNA"/>
</dbReference>
<reference evidence="2" key="1">
    <citation type="journal article" date="2023" name="Front. Plant Sci.">
        <title>Chromosomal-level genome assembly of Melastoma candidum provides insights into trichome evolution.</title>
        <authorList>
            <person name="Zhong Y."/>
            <person name="Wu W."/>
            <person name="Sun C."/>
            <person name="Zou P."/>
            <person name="Liu Y."/>
            <person name="Dai S."/>
            <person name="Zhou R."/>
        </authorList>
    </citation>
    <scope>NUCLEOTIDE SEQUENCE [LARGE SCALE GENOMIC DNA]</scope>
</reference>
<comment type="caution">
    <text evidence="1">The sequence shown here is derived from an EMBL/GenBank/DDBJ whole genome shotgun (WGS) entry which is preliminary data.</text>
</comment>
<sequence length="114" mass="13406">MTGEDFQKWVYFYIIVYAIIIIIIIIIIVINGFGRKGMGEKQKRTRKANWVGWIDGGWFLFEIETLLSSPLFPFAFIPVLFFPTPICFSLIRSSFFYVFYFVIFFQNVKGVMGM</sequence>
<protein>
    <submittedName>
        <fullName evidence="1">Uncharacterized protein</fullName>
    </submittedName>
</protein>